<accession>A0ABX2D4S9</accession>
<name>A0ABX2D4S9_9CYAN</name>
<comment type="caution">
    <text evidence="1">The sequence shown here is derived from an EMBL/GenBank/DDBJ whole genome shotgun (WGS) entry which is preliminary data.</text>
</comment>
<proteinExistence type="predicted"/>
<dbReference type="EMBL" id="SRRZ01000103">
    <property type="protein sequence ID" value="NQE36900.1"/>
    <property type="molecule type" value="Genomic_DNA"/>
</dbReference>
<sequence>MAEIIEQDIIDSSVEVGSGCEWTGRGTEPQWNNPKSTKAYDHIARHHGPQLKPHELMGRAASTKDDQGQWLNSEDWIIAEQLVPKYRGQYIIEFQRPIGRVYHPNRTITENVSRAFIQRNIDGTLNCGYPIVDGVILRKFNRSRSSSDE</sequence>
<organism evidence="1 2">
    <name type="scientific">Microcoleus asticus IPMA8</name>
    <dbReference type="NCBI Taxonomy" id="2563858"/>
    <lineage>
        <taxon>Bacteria</taxon>
        <taxon>Bacillati</taxon>
        <taxon>Cyanobacteriota</taxon>
        <taxon>Cyanophyceae</taxon>
        <taxon>Oscillatoriophycideae</taxon>
        <taxon>Oscillatoriales</taxon>
        <taxon>Microcoleaceae</taxon>
        <taxon>Microcoleus</taxon>
        <taxon>Microcoleus asticus</taxon>
    </lineage>
</organism>
<gene>
    <name evidence="1" type="ORF">E5S67_04666</name>
</gene>
<evidence type="ECO:0000313" key="2">
    <source>
        <dbReference type="Proteomes" id="UP000702425"/>
    </source>
</evidence>
<dbReference type="Proteomes" id="UP000702425">
    <property type="component" value="Unassembled WGS sequence"/>
</dbReference>
<evidence type="ECO:0000313" key="1">
    <source>
        <dbReference type="EMBL" id="NQE36900.1"/>
    </source>
</evidence>
<keyword evidence="2" id="KW-1185">Reference proteome</keyword>
<dbReference type="RefSeq" id="WP_172190760.1">
    <property type="nucleotide sequence ID" value="NZ_CAWPPK010000006.1"/>
</dbReference>
<reference evidence="1 2" key="1">
    <citation type="journal article" date="2020" name="Sci. Rep.">
        <title>A novel cyanobacterial geosmin producer, revising GeoA distribution and dispersion patterns in Bacteria.</title>
        <authorList>
            <person name="Churro C."/>
            <person name="Semedo-Aguiar A.P."/>
            <person name="Silva A.D."/>
            <person name="Pereira-Leal J.B."/>
            <person name="Leite R.B."/>
        </authorList>
    </citation>
    <scope>NUCLEOTIDE SEQUENCE [LARGE SCALE GENOMIC DNA]</scope>
    <source>
        <strain evidence="1 2">IPMA8</strain>
    </source>
</reference>
<protein>
    <submittedName>
        <fullName evidence="1">Uncharacterized protein</fullName>
    </submittedName>
</protein>